<dbReference type="InterPro" id="IPR011989">
    <property type="entry name" value="ARM-like"/>
</dbReference>
<dbReference type="GeneID" id="92361885"/>
<name>A0A836HPY3_9TRYP</name>
<evidence type="ECO:0000256" key="4">
    <source>
        <dbReference type="ARBA" id="ARBA00023242"/>
    </source>
</evidence>
<dbReference type="GO" id="GO:0007064">
    <property type="term" value="P:mitotic sister chromatid cohesion"/>
    <property type="evidence" value="ECO:0007669"/>
    <property type="project" value="InterPro"/>
</dbReference>
<dbReference type="PANTHER" id="PTHR12663">
    <property type="entry name" value="ANDROGEN INDUCED INHIBITOR OF PROLIFERATION AS3 / PDS5-RELATED"/>
    <property type="match status" value="1"/>
</dbReference>
<organism evidence="7 8">
    <name type="scientific">Leishmania orientalis</name>
    <dbReference type="NCBI Taxonomy" id="2249476"/>
    <lineage>
        <taxon>Eukaryota</taxon>
        <taxon>Discoba</taxon>
        <taxon>Euglenozoa</taxon>
        <taxon>Kinetoplastea</taxon>
        <taxon>Metakinetoplastina</taxon>
        <taxon>Trypanosomatida</taxon>
        <taxon>Trypanosomatidae</taxon>
        <taxon>Leishmaniinae</taxon>
        <taxon>Leishmania</taxon>
    </lineage>
</organism>
<dbReference type="GO" id="GO:0006281">
    <property type="term" value="P:DNA repair"/>
    <property type="evidence" value="ECO:0007669"/>
    <property type="project" value="TreeGrafter"/>
</dbReference>
<evidence type="ECO:0000256" key="2">
    <source>
        <dbReference type="ARBA" id="ARBA00022618"/>
    </source>
</evidence>
<reference evidence="8" key="2">
    <citation type="journal article" date="2021" name="Sci. Data">
        <title>Chromosome-scale genome sequencing, assembly and annotation of six genomes from subfamily Leishmaniinae.</title>
        <authorList>
            <person name="Almutairi H."/>
            <person name="Urbaniak M.D."/>
            <person name="Bates M.D."/>
            <person name="Jariyapan N."/>
            <person name="Kwakye-Nuako G."/>
            <person name="Thomaz Soccol V."/>
            <person name="Al-Salem W.S."/>
            <person name="Dillon R.J."/>
            <person name="Bates P.A."/>
            <person name="Gatherer D."/>
        </authorList>
    </citation>
    <scope>NUCLEOTIDE SEQUENCE [LARGE SCALE GENOMIC DNA]</scope>
</reference>
<evidence type="ECO:0000256" key="5">
    <source>
        <dbReference type="ARBA" id="ARBA00023306"/>
    </source>
</evidence>
<dbReference type="GO" id="GO:0000785">
    <property type="term" value="C:chromatin"/>
    <property type="evidence" value="ECO:0007669"/>
    <property type="project" value="TreeGrafter"/>
</dbReference>
<dbReference type="KEGG" id="loi:92361885"/>
<gene>
    <name evidence="7" type="ORF">LSCM4_06025</name>
</gene>
<feature type="compositionally biased region" description="Polar residues" evidence="6">
    <location>
        <begin position="1609"/>
        <end position="1618"/>
    </location>
</feature>
<dbReference type="RefSeq" id="XP_067065125.1">
    <property type="nucleotide sequence ID" value="XM_067207951.1"/>
</dbReference>
<evidence type="ECO:0000313" key="7">
    <source>
        <dbReference type="EMBL" id="KAG5485388.1"/>
    </source>
</evidence>
<keyword evidence="3" id="KW-0498">Mitosis</keyword>
<proteinExistence type="predicted"/>
<accession>A0A836HPY3</accession>
<dbReference type="InterPro" id="IPR039776">
    <property type="entry name" value="Pds5"/>
</dbReference>
<dbReference type="GO" id="GO:0051301">
    <property type="term" value="P:cell division"/>
    <property type="evidence" value="ECO:0007669"/>
    <property type="project" value="UniProtKB-KW"/>
</dbReference>
<keyword evidence="5" id="KW-0131">Cell cycle</keyword>
<dbReference type="SUPFAM" id="SSF48371">
    <property type="entry name" value="ARM repeat"/>
    <property type="match status" value="1"/>
</dbReference>
<feature type="region of interest" description="Disordered" evidence="6">
    <location>
        <begin position="1677"/>
        <end position="1719"/>
    </location>
</feature>
<dbReference type="PANTHER" id="PTHR12663:SF0">
    <property type="entry name" value="PRECOCIOUS DISSOCIATION OF SISTERS 5, ISOFORM A"/>
    <property type="match status" value="1"/>
</dbReference>
<evidence type="ECO:0000256" key="6">
    <source>
        <dbReference type="SAM" id="MobiDB-lite"/>
    </source>
</evidence>
<evidence type="ECO:0000256" key="1">
    <source>
        <dbReference type="ARBA" id="ARBA00004123"/>
    </source>
</evidence>
<dbReference type="InterPro" id="IPR016024">
    <property type="entry name" value="ARM-type_fold"/>
</dbReference>
<keyword evidence="8" id="KW-1185">Reference proteome</keyword>
<feature type="region of interest" description="Disordered" evidence="6">
    <location>
        <begin position="381"/>
        <end position="428"/>
    </location>
</feature>
<keyword evidence="4" id="KW-0539">Nucleus</keyword>
<feature type="compositionally biased region" description="Low complexity" evidence="6">
    <location>
        <begin position="1705"/>
        <end position="1719"/>
    </location>
</feature>
<reference evidence="8" key="1">
    <citation type="journal article" date="2021" name="Microbiol. Resour. Announc.">
        <title>LGAAP: Leishmaniinae Genome Assembly and Annotation Pipeline.</title>
        <authorList>
            <person name="Almutairi H."/>
            <person name="Urbaniak M.D."/>
            <person name="Bates M.D."/>
            <person name="Jariyapan N."/>
            <person name="Kwakye-Nuako G."/>
            <person name="Thomaz-Soccol V."/>
            <person name="Al-Salem W.S."/>
            <person name="Dillon R.J."/>
            <person name="Bates P.A."/>
            <person name="Gatherer D."/>
        </authorList>
    </citation>
    <scope>NUCLEOTIDE SEQUENCE [LARGE SCALE GENOMIC DNA]</scope>
</reference>
<evidence type="ECO:0000313" key="8">
    <source>
        <dbReference type="Proteomes" id="UP000674143"/>
    </source>
</evidence>
<dbReference type="GO" id="GO:0005634">
    <property type="term" value="C:nucleus"/>
    <property type="evidence" value="ECO:0007669"/>
    <property type="project" value="UniProtKB-SubCell"/>
</dbReference>
<dbReference type="Gene3D" id="1.25.10.10">
    <property type="entry name" value="Leucine-rich Repeat Variant"/>
    <property type="match status" value="1"/>
</dbReference>
<feature type="region of interest" description="Disordered" evidence="6">
    <location>
        <begin position="1596"/>
        <end position="1626"/>
    </location>
</feature>
<keyword evidence="2" id="KW-0132">Cell division</keyword>
<protein>
    <recommendedName>
        <fullName evidence="9">Sister chromatid cohesion protein</fullName>
    </recommendedName>
</protein>
<dbReference type="Pfam" id="PF20168">
    <property type="entry name" value="PDS5"/>
    <property type="match status" value="1"/>
</dbReference>
<dbReference type="EMBL" id="JAFHLR010000011">
    <property type="protein sequence ID" value="KAG5485388.1"/>
    <property type="molecule type" value="Genomic_DNA"/>
</dbReference>
<comment type="caution">
    <text evidence="7">The sequence shown here is derived from an EMBL/GenBank/DDBJ whole genome shotgun (WGS) entry which is preliminary data.</text>
</comment>
<sequence length="1824" mass="193006">MPTASRSPASNGAAAAAKENIAAGMSSLPFSPSPVALSAEELRTTPDSRLLSYFMNVYDSVRGLSLAEPSTTRSPKGTPFSATYVEELLTPRLLSSPIPGVSQLVGCLLCDAVRLHLEQQRQGGPCGSSAHGDASTMRSGRAIRTRDGDAFDMATTAGAKSLPFKVERCADVLRCICACFAGLQSAPWNASPSSTAHQRQSLQRVAYLIERAAKARIFRHLLPHCILASEEVQQALLSVFQAVRCASSAAAGEPGSVAGGGGSSGTVTSAATCGEMAQVLQDILCFARIVTPAQLAPLLQELVAASPTLQLMSPSASSSCSLSASVPSARQNCHLPAPCSTGGALIASRLLLEQMDMLQPTIATWAVREFEEGLADVLASDTLQSEDDDLEGEERHDGSDTDEDEPLQQRQQQPRGPKAKASREVQLTRKRRGLQGMAHVLEILVALMELHVDLAKQLLAALAPHLEHTCPEVRLLLLRGLSAAFAANEAAVRTYRATFMGPLLNRFFDVRPNIRMDAVRLSTMLLQRYGDYARLGAGHDNRHPGSLSAHPSRMQSLQRELWQVLQPCWERLLTDPHVLVRRQAVASVTEAALSAPLLLLPAPHRDSIGDVDPCEGQQAVLSPRRGSSAFLSRTLGLRALDKNHRVRRAAVDGLTRLYREYFLEWIPNMVLDAVRVDAGSSLSSAGTAVMTAETVVEGLLPAPLSCRLPTSATCTAGATQVALTRWLAPTLPAALPLAKTSALLDVGRSAVEEKQSSTQRPLSVGKFDEGDALLGFGASACSANSAVGNAALKAKHTPGAADAAVSAYVDALVQLCQHLDSAHFTQLLRLSEKKPQLRLAIRRLFEFHAAVKESNGDVRSAEGQQRIHSIHRLLTFLQETTGARKGEWEALFRAKDDTVRRALLRACDAAHTDWVMVREGLLSSLHGRVGADEFAFVKQTLVPQMLVAVQPAHLAVLMQRLHTSIYSSAHGEVVVDGRSADGALRALLLLIAASPSFGVLSSDGLAEALQAASKQCIGPPPSWCALLLQALQQWATAAATATDVSATPTAGAASALHSSLIVTLRAMALATLPMQQVIPSSSASTAAAPGSDSCGSGAALAALKQLAKQATRTLVALLRVPGYDTEAAATLHSLASELAERLAGGRALTNDAKTVAWLASVRALARCGGGGGGSSSKNDCASRAAVALLLLPSAASSEAGTITAAGGGSLPALLLSLSSLLIAAVEDASSKAGRVKRKALATASAAATGSADTARMPASSPLSSSPLSANMSVAAVIVDGSAKAVVALALSCPKSSDALGSRANAVTRAIDALLQGYKASMAMVSGRSGPASLDSCQCRMALEKQLVKLLLTPTPDINRELAVSVVLSVEEDMHVRHAVQDKLAGHLLHRTCDMRVAALLLLTAISEDSKSSYQRLRGLVETVGDHLRAKQASQGASLSSPSALYCYWEYTIPFLVLFLAHHPYYASEAAEHQFVSFQRVWHLLIGELLRHGTQCAGFVVELLSKIKQADDALAPASDACRVMCDLASRVLLECLGQRQSRAEDLRRYPGAVLLPSFFVRTSHANPQKLLETVYLSDGVRVAPNAPFRVPTVCGSATGAGSGSRGSSRQATPRASSIARTGGTIDGTEVHHLARAAAPYEVATGDAAVPPFTDRKRARSPSPEVSAAVSLSPFVRSPCEGNVAEEEEEEESRAQERECTEPAVEGSLSSPDPLSDSRSGLLERNTKWAALQRLAIEEALDDLFHGLTKTDIAQLRWKVVRSRIEEALRTLSCRRPPEQKVYAAGEGAGADLMMSGGASSLGSNMEDLLQYAKDQLRVRYDRAPA</sequence>
<comment type="subcellular location">
    <subcellularLocation>
        <location evidence="1">Nucleus</location>
    </subcellularLocation>
</comment>
<dbReference type="Proteomes" id="UP000674143">
    <property type="component" value="Unassembled WGS sequence"/>
</dbReference>
<evidence type="ECO:0000256" key="3">
    <source>
        <dbReference type="ARBA" id="ARBA00022776"/>
    </source>
</evidence>
<evidence type="ECO:0008006" key="9">
    <source>
        <dbReference type="Google" id="ProtNLM"/>
    </source>
</evidence>